<dbReference type="EMBL" id="FOUF01000024">
    <property type="protein sequence ID" value="SFM64002.1"/>
    <property type="molecule type" value="Genomic_DNA"/>
</dbReference>
<accession>A0A1I4SHU3</accession>
<protein>
    <submittedName>
        <fullName evidence="2">Uncharacterized protein</fullName>
    </submittedName>
</protein>
<proteinExistence type="predicted"/>
<evidence type="ECO:0000256" key="1">
    <source>
        <dbReference type="SAM" id="MobiDB-lite"/>
    </source>
</evidence>
<name>A0A1I4SHU3_9PROT</name>
<evidence type="ECO:0000313" key="2">
    <source>
        <dbReference type="EMBL" id="SFM64002.1"/>
    </source>
</evidence>
<dbReference type="Proteomes" id="UP000199561">
    <property type="component" value="Unassembled WGS sequence"/>
</dbReference>
<reference evidence="2 3" key="1">
    <citation type="submission" date="2016-10" db="EMBL/GenBank/DDBJ databases">
        <authorList>
            <person name="de Groot N.N."/>
        </authorList>
    </citation>
    <scope>NUCLEOTIDE SEQUENCE [LARGE SCALE GENOMIC DNA]</scope>
    <source>
        <strain evidence="2 3">Nm146</strain>
    </source>
</reference>
<gene>
    <name evidence="2" type="ORF">SAMN05421880_12446</name>
</gene>
<evidence type="ECO:0000313" key="3">
    <source>
        <dbReference type="Proteomes" id="UP000199561"/>
    </source>
</evidence>
<keyword evidence="3" id="KW-1185">Reference proteome</keyword>
<dbReference type="RefSeq" id="WP_090670830.1">
    <property type="nucleotide sequence ID" value="NZ_FOUF01000024.1"/>
</dbReference>
<dbReference type="AlphaFoldDB" id="A0A1I4SHU3"/>
<feature type="region of interest" description="Disordered" evidence="1">
    <location>
        <begin position="1"/>
        <end position="29"/>
    </location>
</feature>
<feature type="compositionally biased region" description="Polar residues" evidence="1">
    <location>
        <begin position="8"/>
        <end position="20"/>
    </location>
</feature>
<organism evidence="2 3">
    <name type="scientific">Nitrosomonas nitrosa</name>
    <dbReference type="NCBI Taxonomy" id="52442"/>
    <lineage>
        <taxon>Bacteria</taxon>
        <taxon>Pseudomonadati</taxon>
        <taxon>Pseudomonadota</taxon>
        <taxon>Betaproteobacteria</taxon>
        <taxon>Nitrosomonadales</taxon>
        <taxon>Nitrosomonadaceae</taxon>
        <taxon>Nitrosomonas</taxon>
    </lineage>
</organism>
<sequence length="272" mass="30372">MANKTEKQLTQSTENEQSTDLDLEHSVPDRTIKKRNMIEGAVNPNRRSGLSGWVWDRSRPYQPLKVELLANNEVIAETVADKFDMELAEREIGNGKHAFNLSARLWPDLTFPIEISVRVTGTKHLLWKISAQNLADIEGIVESIPVGHVDGVVNGELRGWACDRFNFSNPISVDILDNDAVLATIVCTEFRKDLHSSGYGDGYCGFSFALPISLLDGMVHSITVCYSGTQRRLPNGTLLFGLTKESELTKLISNLMTKVSEFIFPLKLEISY</sequence>
<dbReference type="STRING" id="52442.SAMN05421880_12446"/>